<dbReference type="SMART" id="SM00926">
    <property type="entry name" value="Molybdop_Fe4S4"/>
    <property type="match status" value="1"/>
</dbReference>
<dbReference type="CDD" id="cd02766">
    <property type="entry name" value="MopB_3"/>
    <property type="match status" value="1"/>
</dbReference>
<evidence type="ECO:0000256" key="3">
    <source>
        <dbReference type="ARBA" id="ARBA00023004"/>
    </source>
</evidence>
<dbReference type="PANTHER" id="PTHR43742:SF6">
    <property type="entry name" value="OXIDOREDUCTASE YYAE-RELATED"/>
    <property type="match status" value="1"/>
</dbReference>
<dbReference type="GO" id="GO:0043546">
    <property type="term" value="F:molybdopterin cofactor binding"/>
    <property type="evidence" value="ECO:0007669"/>
    <property type="project" value="InterPro"/>
</dbReference>
<dbReference type="GO" id="GO:0051536">
    <property type="term" value="F:iron-sulfur cluster binding"/>
    <property type="evidence" value="ECO:0007669"/>
    <property type="project" value="UniProtKB-KW"/>
</dbReference>
<evidence type="ECO:0000256" key="1">
    <source>
        <dbReference type="ARBA" id="ARBA00010312"/>
    </source>
</evidence>
<dbReference type="Gene3D" id="3.40.50.740">
    <property type="match status" value="1"/>
</dbReference>
<dbReference type="InterPro" id="IPR006657">
    <property type="entry name" value="MoPterin_dinucl-bd_dom"/>
</dbReference>
<gene>
    <name evidence="6" type="ordered locus">Desdi_3313</name>
</gene>
<dbReference type="InterPro" id="IPR006656">
    <property type="entry name" value="Mopterin_OxRdtase"/>
</dbReference>
<dbReference type="SUPFAM" id="SSF50692">
    <property type="entry name" value="ADC-like"/>
    <property type="match status" value="1"/>
</dbReference>
<dbReference type="Gene3D" id="3.30.2070.10">
    <property type="entry name" value="Formate dehydrogenase/DMSO reductase"/>
    <property type="match status" value="1"/>
</dbReference>
<keyword evidence="7" id="KW-1185">Reference proteome</keyword>
<dbReference type="EMBL" id="CP003344">
    <property type="protein sequence ID" value="AGA70707.1"/>
    <property type="molecule type" value="Genomic_DNA"/>
</dbReference>
<dbReference type="AlphaFoldDB" id="L0FBW2"/>
<feature type="domain" description="4Fe-4S Mo/W bis-MGD-type" evidence="5">
    <location>
        <begin position="5"/>
        <end position="62"/>
    </location>
</feature>
<dbReference type="GO" id="GO:0016491">
    <property type="term" value="F:oxidoreductase activity"/>
    <property type="evidence" value="ECO:0007669"/>
    <property type="project" value="InterPro"/>
</dbReference>
<evidence type="ECO:0000313" key="6">
    <source>
        <dbReference type="EMBL" id="AGA70707.1"/>
    </source>
</evidence>
<evidence type="ECO:0000259" key="5">
    <source>
        <dbReference type="PROSITE" id="PS51669"/>
    </source>
</evidence>
<keyword evidence="2" id="KW-0479">Metal-binding</keyword>
<name>L0FBW2_DESDL</name>
<dbReference type="GO" id="GO:0046872">
    <property type="term" value="F:metal ion binding"/>
    <property type="evidence" value="ECO:0007669"/>
    <property type="project" value="UniProtKB-KW"/>
</dbReference>
<dbReference type="InterPro" id="IPR050612">
    <property type="entry name" value="Prok_Mopterin_Oxidored"/>
</dbReference>
<dbReference type="KEGG" id="ddl:Desdi_3313"/>
<keyword evidence="4" id="KW-0411">Iron-sulfur</keyword>
<evidence type="ECO:0000313" key="7">
    <source>
        <dbReference type="Proteomes" id="UP000010797"/>
    </source>
</evidence>
<dbReference type="Gene3D" id="2.20.25.90">
    <property type="entry name" value="ADC-like domains"/>
    <property type="match status" value="1"/>
</dbReference>
<reference evidence="7" key="1">
    <citation type="submission" date="2012-02" db="EMBL/GenBank/DDBJ databases">
        <title>Complete sequence of Desulfitobacterium dichloroeliminans LMG P-21439.</title>
        <authorList>
            <person name="Lucas S."/>
            <person name="Han J."/>
            <person name="Lapidus A."/>
            <person name="Cheng J.-F."/>
            <person name="Goodwin L."/>
            <person name="Pitluck S."/>
            <person name="Peters L."/>
            <person name="Ovchinnikova G."/>
            <person name="Teshima H."/>
            <person name="Detter J.C."/>
            <person name="Han C."/>
            <person name="Tapia R."/>
            <person name="Land M."/>
            <person name="Hauser L."/>
            <person name="Kyrpides N."/>
            <person name="Ivanova N."/>
            <person name="Pagani I."/>
            <person name="Kruse T."/>
            <person name="de Vos W.M."/>
            <person name="Boon N."/>
            <person name="Smidt H."/>
            <person name="Woyke T."/>
        </authorList>
    </citation>
    <scope>NUCLEOTIDE SEQUENCE [LARGE SCALE GENOMIC DNA]</scope>
    <source>
        <strain evidence="7">LMG P-21439 / DCA1</strain>
    </source>
</reference>
<dbReference type="InterPro" id="IPR009010">
    <property type="entry name" value="Asp_de-COase-like_dom_sf"/>
</dbReference>
<dbReference type="RefSeq" id="WP_015263666.1">
    <property type="nucleotide sequence ID" value="NC_019903.1"/>
</dbReference>
<evidence type="ECO:0000256" key="4">
    <source>
        <dbReference type="ARBA" id="ARBA00023014"/>
    </source>
</evidence>
<dbReference type="HOGENOM" id="CLU_000422_13_3_9"/>
<dbReference type="SUPFAM" id="SSF53706">
    <property type="entry name" value="Formate dehydrogenase/DMSO reductase, domains 1-3"/>
    <property type="match status" value="1"/>
</dbReference>
<dbReference type="Proteomes" id="UP000010797">
    <property type="component" value="Chromosome"/>
</dbReference>
<dbReference type="InterPro" id="IPR006963">
    <property type="entry name" value="Mopterin_OxRdtase_4Fe-4S_dom"/>
</dbReference>
<keyword evidence="3" id="KW-0408">Iron</keyword>
<dbReference type="eggNOG" id="COG0243">
    <property type="taxonomic scope" value="Bacteria"/>
</dbReference>
<dbReference type="Pfam" id="PF01568">
    <property type="entry name" value="Molydop_binding"/>
    <property type="match status" value="1"/>
</dbReference>
<accession>L0FBW2</accession>
<dbReference type="OrthoDB" id="219031at2"/>
<proteinExistence type="inferred from homology"/>
<organism evidence="6 7">
    <name type="scientific">Desulfitobacterium dichloroeliminans (strain LMG P-21439 / DCA1)</name>
    <dbReference type="NCBI Taxonomy" id="871963"/>
    <lineage>
        <taxon>Bacteria</taxon>
        <taxon>Bacillati</taxon>
        <taxon>Bacillota</taxon>
        <taxon>Clostridia</taxon>
        <taxon>Eubacteriales</taxon>
        <taxon>Desulfitobacteriaceae</taxon>
        <taxon>Desulfitobacterium</taxon>
    </lineage>
</organism>
<dbReference type="STRING" id="871963.Desdi_3313"/>
<dbReference type="Gene3D" id="3.40.228.10">
    <property type="entry name" value="Dimethylsulfoxide Reductase, domain 2"/>
    <property type="match status" value="1"/>
</dbReference>
<evidence type="ECO:0000256" key="2">
    <source>
        <dbReference type="ARBA" id="ARBA00022723"/>
    </source>
</evidence>
<comment type="similarity">
    <text evidence="1">Belongs to the prokaryotic molybdopterin-containing oxidoreductase family.</text>
</comment>
<dbReference type="Pfam" id="PF00384">
    <property type="entry name" value="Molybdopterin"/>
    <property type="match status" value="1"/>
</dbReference>
<dbReference type="PROSITE" id="PS51669">
    <property type="entry name" value="4FE4S_MOW_BIS_MGD"/>
    <property type="match status" value="1"/>
</dbReference>
<protein>
    <submittedName>
        <fullName evidence="6">Anaerobic dehydrogenase, typically selenocysteine-containing</fullName>
    </submittedName>
</protein>
<dbReference type="Gene3D" id="2.40.40.20">
    <property type="match status" value="1"/>
</dbReference>
<dbReference type="PANTHER" id="PTHR43742">
    <property type="entry name" value="TRIMETHYLAMINE-N-OXIDE REDUCTASE"/>
    <property type="match status" value="1"/>
</dbReference>
<sequence length="679" mass="76925">MSDDLQIFQNVCPRNCYETCGILSTVENGKLIKVEGNPMHGYTQGRLCAKGYAYTEYVYSPQRLKYPLRQFPRGSGNWQRISWSEALEMIASKMIDLHDLYGSNLACGYNKFTGNIGILHQATEGMFRGLGSHTKTHGDFCLAAGEDGLHYNRGKTQLRDPEEMVNAKAIVLWGVNPARTAVHQWNFINRARDKGAKLLVIDPLFTPTAAQGDIYLQIRPGTDGLLAMAVLKYLQEQGQLDQDYIEENLHGWEAFQSYLKEEVSLEEASLVTGVPLEGIRDLAELYLQSPCATWVGYGLQRYSNGGQTVRGIDALVALTKNQHHEGGGLYYSNFPKLFPETIKNFTRPQGEKDIVERSLDINHFAQEALALKDPPLKLLWIASHNPLSQAQNLQHWQKLFKQLELIVVVDLFMNETTAEADLVLPAATPFEEYDLQSSYWHQWIALNQKAISPYYEARSDLEIARNLTQVLNDHRPNFSSFPYLLTALDWIKGELTPEALNQLEIDSWEDLLQGPRKLKLDKTTDNKQSYSTESGKFQLMSGDAKKSQLPALVRFQEQKITSPYPLRLLTPQSLLRLHSQYRVLTWLDIGQKTTRVELNPQDAEQRELKEKDHVIVFNDRGSCFRKVKINPYLPTGLVVMTQGDSTNQLLAGQSTDMGIRTAGARGAAFYDSWVEVKKK</sequence>
<dbReference type="Pfam" id="PF04879">
    <property type="entry name" value="Molybdop_Fe4S4"/>
    <property type="match status" value="1"/>
</dbReference>